<evidence type="ECO:0000256" key="1">
    <source>
        <dbReference type="SAM" id="SignalP"/>
    </source>
</evidence>
<protein>
    <submittedName>
        <fullName evidence="2">Uncharacterized protein</fullName>
    </submittedName>
</protein>
<keyword evidence="3" id="KW-1185">Reference proteome</keyword>
<accession>A0ABS9KUQ5</accession>
<dbReference type="EMBL" id="JAKLTR010000011">
    <property type="protein sequence ID" value="MCG2616043.1"/>
    <property type="molecule type" value="Genomic_DNA"/>
</dbReference>
<feature type="chain" id="PRO_5045561674" evidence="1">
    <location>
        <begin position="21"/>
        <end position="209"/>
    </location>
</feature>
<keyword evidence="1" id="KW-0732">Signal</keyword>
<dbReference type="PANTHER" id="PTHR37515:SF2">
    <property type="entry name" value="YALI0C09240P"/>
    <property type="match status" value="1"/>
</dbReference>
<name>A0ABS9KUQ5_9BACT</name>
<reference evidence="2" key="1">
    <citation type="submission" date="2022-01" db="EMBL/GenBank/DDBJ databases">
        <authorList>
            <person name="Jo J.-H."/>
            <person name="Im W.-T."/>
        </authorList>
    </citation>
    <scope>NUCLEOTIDE SEQUENCE</scope>
    <source>
        <strain evidence="2">NA20</strain>
    </source>
</reference>
<dbReference type="Proteomes" id="UP001165367">
    <property type="component" value="Unassembled WGS sequence"/>
</dbReference>
<organism evidence="2 3">
    <name type="scientific">Terrimonas ginsenosidimutans</name>
    <dbReference type="NCBI Taxonomy" id="2908004"/>
    <lineage>
        <taxon>Bacteria</taxon>
        <taxon>Pseudomonadati</taxon>
        <taxon>Bacteroidota</taxon>
        <taxon>Chitinophagia</taxon>
        <taxon>Chitinophagales</taxon>
        <taxon>Chitinophagaceae</taxon>
        <taxon>Terrimonas</taxon>
    </lineage>
</organism>
<sequence length="209" mass="23429">MRSILLLVCLVMLFSRCADSNSRKKEPPVETDSIASAAYGKFLEAKEGEAVSHEYDHLGKIMGVVEFSIPDTSFENGYQQWISLENPGPDLARLPDAGELLISAPEIRVAIEYPLKDEFIFTLKSNGAFTKGQLVQLISDQYHKIYKTEERSASVKTIPPKQRRGLYNRNETNGDFGIWGHDLSDLVLSRIRIHQSADGEIILSLDIES</sequence>
<proteinExistence type="predicted"/>
<evidence type="ECO:0000313" key="3">
    <source>
        <dbReference type="Proteomes" id="UP001165367"/>
    </source>
</evidence>
<comment type="caution">
    <text evidence="2">The sequence shown here is derived from an EMBL/GenBank/DDBJ whole genome shotgun (WGS) entry which is preliminary data.</text>
</comment>
<dbReference type="RefSeq" id="WP_237874581.1">
    <property type="nucleotide sequence ID" value="NZ_JAKLTR010000011.1"/>
</dbReference>
<dbReference type="PANTHER" id="PTHR37515">
    <property type="entry name" value="YALI0C09240P"/>
    <property type="match status" value="1"/>
</dbReference>
<feature type="signal peptide" evidence="1">
    <location>
        <begin position="1"/>
        <end position="20"/>
    </location>
</feature>
<evidence type="ECO:0000313" key="2">
    <source>
        <dbReference type="EMBL" id="MCG2616043.1"/>
    </source>
</evidence>
<gene>
    <name evidence="2" type="ORF">LZZ85_17235</name>
</gene>